<dbReference type="InterPro" id="IPR045379">
    <property type="entry name" value="Crinkler_N"/>
</dbReference>
<reference evidence="5 6" key="1">
    <citation type="journal article" date="2017" name="Mycologia">
        <title>Bifiguratus adelaidae, gen. et sp. nov., a new member of Mucoromycotina in endophytic and soil-dwelling habitats.</title>
        <authorList>
            <person name="Torres-Cruz T.J."/>
            <person name="Billingsley Tobias T.L."/>
            <person name="Almatruk M."/>
            <person name="Hesse C."/>
            <person name="Kuske C.R."/>
            <person name="Desiro A."/>
            <person name="Benucci G.M."/>
            <person name="Bonito G."/>
            <person name="Stajich J.E."/>
            <person name="Dunlap C."/>
            <person name="Arnold A.E."/>
            <person name="Porras-Alfaro A."/>
        </authorList>
    </citation>
    <scope>NUCLEOTIDE SEQUENCE [LARGE SCALE GENOMIC DNA]</scope>
    <source>
        <strain evidence="5 6">AZ0501</strain>
    </source>
</reference>
<evidence type="ECO:0000256" key="2">
    <source>
        <dbReference type="ARBA" id="ARBA00004613"/>
    </source>
</evidence>
<name>A0A261XSP4_9FUNG</name>
<protein>
    <recommendedName>
        <fullName evidence="4">Crinkler effector protein N-terminal domain-containing protein</fullName>
    </recommendedName>
</protein>
<accession>A0A261XSP4</accession>
<feature type="domain" description="Crinkler effector protein N-terminal" evidence="4">
    <location>
        <begin position="282"/>
        <end position="382"/>
    </location>
</feature>
<evidence type="ECO:0000313" key="5">
    <source>
        <dbReference type="EMBL" id="OZJ01392.1"/>
    </source>
</evidence>
<comment type="subcellular location">
    <subcellularLocation>
        <location evidence="1">Host cell</location>
    </subcellularLocation>
    <subcellularLocation>
        <location evidence="2">Secreted</location>
    </subcellularLocation>
</comment>
<evidence type="ECO:0000313" key="6">
    <source>
        <dbReference type="Proteomes" id="UP000242875"/>
    </source>
</evidence>
<feature type="non-terminal residue" evidence="5">
    <location>
        <position position="397"/>
    </location>
</feature>
<dbReference type="GO" id="GO:0043657">
    <property type="term" value="C:host cell"/>
    <property type="evidence" value="ECO:0007669"/>
    <property type="project" value="UniProtKB-SubCell"/>
</dbReference>
<sequence length="397" mass="45543">MDQPHPGHDFYGADYTLEQMAELGHHQNTRGQLYEEYLPAHLLKLLQHRDIFSPPLRYQAWAEYLPENGRRMVLGSKEYELSDFLENPKATYYRPTDQAGPDLVGLFSPSLPLSQQRPVRYVLFLQAKLKKKVDAGELSKAVKTISPKNFFTVRDTGATLSGYEGHKARVLKALQGYQGIIQVFVAFPLDIQDKVEAPKDSQHFAKIDSTNADLLFTATIQQMLREVVLGQTWRFLKWYFRIWEPVLQHCGAPRSTSRPQMEVDEYRLELNFILLNGETAYKDATEVFKITLPSTANTRDIWVAVLQECTQCDVPFEDIRLNKLDVYKASLSPTESKTILQELKGGRRVTNSEWKTALLEDLDLLSDYFTEQPNKRAIHLIVDCTNAGELRATLRSR</sequence>
<organism evidence="5 6">
    <name type="scientific">Bifiguratus adelaidae</name>
    <dbReference type="NCBI Taxonomy" id="1938954"/>
    <lineage>
        <taxon>Eukaryota</taxon>
        <taxon>Fungi</taxon>
        <taxon>Fungi incertae sedis</taxon>
        <taxon>Mucoromycota</taxon>
        <taxon>Mucoromycotina</taxon>
        <taxon>Endogonomycetes</taxon>
        <taxon>Endogonales</taxon>
        <taxon>Endogonales incertae sedis</taxon>
        <taxon>Bifiguratus</taxon>
    </lineage>
</organism>
<keyword evidence="6" id="KW-1185">Reference proteome</keyword>
<comment type="caution">
    <text evidence="5">The sequence shown here is derived from an EMBL/GenBank/DDBJ whole genome shotgun (WGS) entry which is preliminary data.</text>
</comment>
<evidence type="ECO:0000256" key="3">
    <source>
        <dbReference type="ARBA" id="ARBA00022525"/>
    </source>
</evidence>
<evidence type="ECO:0000256" key="1">
    <source>
        <dbReference type="ARBA" id="ARBA00004340"/>
    </source>
</evidence>
<dbReference type="EMBL" id="MVBO01000413">
    <property type="protein sequence ID" value="OZJ01392.1"/>
    <property type="molecule type" value="Genomic_DNA"/>
</dbReference>
<dbReference type="Proteomes" id="UP000242875">
    <property type="component" value="Unassembled WGS sequence"/>
</dbReference>
<gene>
    <name evidence="5" type="ORF">BZG36_05730</name>
</gene>
<dbReference type="GO" id="GO:0005576">
    <property type="term" value="C:extracellular region"/>
    <property type="evidence" value="ECO:0007669"/>
    <property type="project" value="UniProtKB-SubCell"/>
</dbReference>
<dbReference type="AlphaFoldDB" id="A0A261XSP4"/>
<keyword evidence="3" id="KW-0964">Secreted</keyword>
<dbReference type="Pfam" id="PF20147">
    <property type="entry name" value="Crinkler"/>
    <property type="match status" value="1"/>
</dbReference>
<evidence type="ECO:0000259" key="4">
    <source>
        <dbReference type="Pfam" id="PF20147"/>
    </source>
</evidence>
<proteinExistence type="predicted"/>